<name>A0ACC2K9P0_PERAE</name>
<keyword evidence="2" id="KW-1185">Reference proteome</keyword>
<dbReference type="Proteomes" id="UP001234297">
    <property type="component" value="Chromosome 4"/>
</dbReference>
<proteinExistence type="predicted"/>
<protein>
    <submittedName>
        <fullName evidence="1">Uncharacterized protein</fullName>
    </submittedName>
</protein>
<gene>
    <name evidence="1" type="ORF">MRB53_013987</name>
</gene>
<evidence type="ECO:0000313" key="1">
    <source>
        <dbReference type="EMBL" id="KAJ8617801.1"/>
    </source>
</evidence>
<sequence>MSESYPDSLQGEESCKRSLLGNSERPASVFKRKGRDDLPVPYLPSLQRPLQRKNHKAGIFLQSPSRSGFRTPSLCDGPEVFINGRNHKSSYCGDLQHRVHEETK</sequence>
<organism evidence="1 2">
    <name type="scientific">Persea americana</name>
    <name type="common">Avocado</name>
    <dbReference type="NCBI Taxonomy" id="3435"/>
    <lineage>
        <taxon>Eukaryota</taxon>
        <taxon>Viridiplantae</taxon>
        <taxon>Streptophyta</taxon>
        <taxon>Embryophyta</taxon>
        <taxon>Tracheophyta</taxon>
        <taxon>Spermatophyta</taxon>
        <taxon>Magnoliopsida</taxon>
        <taxon>Magnoliidae</taxon>
        <taxon>Laurales</taxon>
        <taxon>Lauraceae</taxon>
        <taxon>Persea</taxon>
    </lineage>
</organism>
<dbReference type="EMBL" id="CM056812">
    <property type="protein sequence ID" value="KAJ8617801.1"/>
    <property type="molecule type" value="Genomic_DNA"/>
</dbReference>
<reference evidence="1 2" key="1">
    <citation type="journal article" date="2022" name="Hortic Res">
        <title>A haplotype resolved chromosomal level avocado genome allows analysis of novel avocado genes.</title>
        <authorList>
            <person name="Nath O."/>
            <person name="Fletcher S.J."/>
            <person name="Hayward A."/>
            <person name="Shaw L.M."/>
            <person name="Masouleh A.K."/>
            <person name="Furtado A."/>
            <person name="Henry R.J."/>
            <person name="Mitter N."/>
        </authorList>
    </citation>
    <scope>NUCLEOTIDE SEQUENCE [LARGE SCALE GENOMIC DNA]</scope>
    <source>
        <strain evidence="2">cv. Hass</strain>
    </source>
</reference>
<comment type="caution">
    <text evidence="1">The sequence shown here is derived from an EMBL/GenBank/DDBJ whole genome shotgun (WGS) entry which is preliminary data.</text>
</comment>
<evidence type="ECO:0000313" key="2">
    <source>
        <dbReference type="Proteomes" id="UP001234297"/>
    </source>
</evidence>
<accession>A0ACC2K9P0</accession>